<proteinExistence type="predicted"/>
<dbReference type="KEGG" id="halh:HTSR_1707"/>
<dbReference type="AlphaFoldDB" id="A0A1D8S692"/>
<reference evidence="1 2" key="1">
    <citation type="submission" date="2016-06" db="EMBL/GenBank/DDBJ databases">
        <title>Discovery of anaerobic lithoheterotrophic haloarchaeon capable of sulfur respiration by hydrogen and formate.</title>
        <authorList>
            <person name="Sorokin D.Y."/>
            <person name="Kublanov I.V."/>
            <person name="Roman P."/>
            <person name="Sinninghe Damste J.S."/>
            <person name="Golyshin P.N."/>
            <person name="Rojo D."/>
            <person name="Ciordia S."/>
            <person name="Mena Md.C."/>
            <person name="Ferrer M."/>
            <person name="Smedile F."/>
            <person name="Messina E."/>
            <person name="La Cono V."/>
            <person name="Yakimov M.M."/>
        </authorList>
    </citation>
    <scope>NUCLEOTIDE SEQUENCE [LARGE SCALE GENOMIC DNA]</scope>
    <source>
        <strain evidence="1 2">HTSR1</strain>
    </source>
</reference>
<evidence type="ECO:0000313" key="1">
    <source>
        <dbReference type="EMBL" id="AOW80877.1"/>
    </source>
</evidence>
<dbReference type="Gene3D" id="3.40.109.40">
    <property type="match status" value="1"/>
</dbReference>
<dbReference type="SUPFAM" id="SSF56507">
    <property type="entry name" value="Methionine synthase activation domain-like"/>
    <property type="match status" value="1"/>
</dbReference>
<name>A0A1D8S692_9EURY</name>
<organism evidence="1 2">
    <name type="scientific">Halodesulfurarchaeum formicicum</name>
    <dbReference type="NCBI Taxonomy" id="1873524"/>
    <lineage>
        <taxon>Archaea</taxon>
        <taxon>Methanobacteriati</taxon>
        <taxon>Methanobacteriota</taxon>
        <taxon>Stenosarchaea group</taxon>
        <taxon>Halobacteria</taxon>
        <taxon>Halobacteriales</taxon>
        <taxon>Halobacteriaceae</taxon>
        <taxon>Halodesulfurarchaeum</taxon>
    </lineage>
</organism>
<dbReference type="InterPro" id="IPR037010">
    <property type="entry name" value="VitB12-dep_Met_synth_activ_sf"/>
</dbReference>
<dbReference type="GeneID" id="29829694"/>
<evidence type="ECO:0000313" key="2">
    <source>
        <dbReference type="Proteomes" id="UP000185608"/>
    </source>
</evidence>
<accession>A0A1D8S692</accession>
<dbReference type="RefSeq" id="WP_070365537.1">
    <property type="nucleotide sequence ID" value="NZ_CP016070.1"/>
</dbReference>
<evidence type="ECO:0008006" key="3">
    <source>
        <dbReference type="Google" id="ProtNLM"/>
    </source>
</evidence>
<dbReference type="Proteomes" id="UP000185608">
    <property type="component" value="Chromosome"/>
</dbReference>
<dbReference type="GO" id="GO:0008705">
    <property type="term" value="F:methionine synthase activity"/>
    <property type="evidence" value="ECO:0007669"/>
    <property type="project" value="InterPro"/>
</dbReference>
<dbReference type="STRING" id="1873524.HSR6_1778"/>
<protein>
    <recommendedName>
        <fullName evidence="3">Vitamin B12 dependent methionine synthase</fullName>
    </recommendedName>
</protein>
<gene>
    <name evidence="1" type="ORF">HTSR_1707</name>
</gene>
<dbReference type="EMBL" id="CP016070">
    <property type="protein sequence ID" value="AOW80877.1"/>
    <property type="molecule type" value="Genomic_DNA"/>
</dbReference>
<sequence length="222" mass="24476">MSIGEPVVLGDISVELDLEQLETQPPFAQWLAAKSGAATRTRIETLREEVVASIDPRGLYLIEPTQESVIERYDPPAELVSGSHLVTGVVTLGEDPVATNELSRFDALLWDALENAALQDVREAMLEAIRAETDERGWNTTRVYAPGTKDDGWPLERREYVFEALPTEEIDCTLQGTYTEPRKTLTFTIGVGPDIEQAEFLLSCADCEILAECPYAGAKTMA</sequence>